<dbReference type="InterPro" id="IPR019261">
    <property type="entry name" value="PARG_cat_microbial"/>
</dbReference>
<feature type="domain" description="Microbial-type PARG catalytic" evidence="1">
    <location>
        <begin position="74"/>
        <end position="151"/>
    </location>
</feature>
<protein>
    <submittedName>
        <fullName evidence="2">DUF2263 domain-containing protein</fullName>
    </submittedName>
</protein>
<dbReference type="Proteomes" id="UP001139721">
    <property type="component" value="Unassembled WGS sequence"/>
</dbReference>
<dbReference type="Gene3D" id="3.40.220.10">
    <property type="entry name" value="Leucine Aminopeptidase, subunit E, domain 1"/>
    <property type="match status" value="1"/>
</dbReference>
<keyword evidence="3" id="KW-1185">Reference proteome</keyword>
<dbReference type="AlphaFoldDB" id="A0A9X2CZU6"/>
<dbReference type="RefSeq" id="WP_250421803.1">
    <property type="nucleotide sequence ID" value="NZ_JAJKBJ010000005.1"/>
</dbReference>
<accession>A0A9X2CZU6</accession>
<dbReference type="PANTHER" id="PTHR35596:SF1">
    <property type="entry name" value="MICROBIAL-TYPE PARG CATALYTIC DOMAIN-CONTAINING PROTEIN"/>
    <property type="match status" value="1"/>
</dbReference>
<dbReference type="InterPro" id="IPR043472">
    <property type="entry name" value="Macro_dom-like"/>
</dbReference>
<name>A0A9X2CZU6_9GAMM</name>
<dbReference type="PANTHER" id="PTHR35596">
    <property type="entry name" value="DUF2263 DOMAIN-CONTAINING PROTEIN"/>
    <property type="match status" value="1"/>
</dbReference>
<evidence type="ECO:0000313" key="3">
    <source>
        <dbReference type="Proteomes" id="UP001139721"/>
    </source>
</evidence>
<proteinExistence type="predicted"/>
<reference evidence="2" key="1">
    <citation type="submission" date="2021-11" db="EMBL/GenBank/DDBJ databases">
        <title>Legionella maioricencis sp. nov., a new species isolated from hot water samples in Mallorca.</title>
        <authorList>
            <person name="Crespi S."/>
            <person name="Drasar V."/>
            <person name="Salva-Serra F."/>
            <person name="Jaen-Luchoro D."/>
            <person name="Pineiro-Iglesias B."/>
            <person name="Aliaga F."/>
            <person name="Fernandez-Juarez V."/>
            <person name="Coll G."/>
            <person name="Moore E.R.B."/>
            <person name="Bennasar-Figueras A."/>
        </authorList>
    </citation>
    <scope>NUCLEOTIDE SEQUENCE</scope>
    <source>
        <strain evidence="2">HCPI-6</strain>
    </source>
</reference>
<organism evidence="2 3">
    <name type="scientific">Legionella maioricensis</name>
    <dbReference type="NCBI Taxonomy" id="2896528"/>
    <lineage>
        <taxon>Bacteria</taxon>
        <taxon>Pseudomonadati</taxon>
        <taxon>Pseudomonadota</taxon>
        <taxon>Gammaproteobacteria</taxon>
        <taxon>Legionellales</taxon>
        <taxon>Legionellaceae</taxon>
        <taxon>Legionella</taxon>
    </lineage>
</organism>
<comment type="caution">
    <text evidence="2">The sequence shown here is derived from an EMBL/GenBank/DDBJ whole genome shotgun (WGS) entry which is preliminary data.</text>
</comment>
<evidence type="ECO:0000259" key="1">
    <source>
        <dbReference type="Pfam" id="PF10021"/>
    </source>
</evidence>
<evidence type="ECO:0000313" key="2">
    <source>
        <dbReference type="EMBL" id="MCL9683613.1"/>
    </source>
</evidence>
<gene>
    <name evidence="2" type="ORF">LOX96_05875</name>
</gene>
<dbReference type="EMBL" id="JAJKBJ010000005">
    <property type="protein sequence ID" value="MCL9683613.1"/>
    <property type="molecule type" value="Genomic_DNA"/>
</dbReference>
<sequence length="384" mass="43795">MKSLYERIRPGKTNLSLLKEVHAAHQPSILSGLYSERLWRHKSMRMTLKYITDPSQYEVLQSHATANLKLWQKTKVKLPCVVEVINQDWGDATLEATKKSGTPYAVLNMANSQFPGGASLEGGSAQEENMWLRTTCSLSLLDKGIYFDKESNTFRYEDETRDLLRAMKKMTSEELNTLSQRRKETIAEAYHVFLNKKLQICFRGAELFIETDSSEGGKPMRIAESTMSFPFLHPQQIFPFYELRSAAADLSDNKMDWSDALLLERYKKDMRRRVAGQLDTLILNEKSHVILGAWGCGAFKNKPDFVAEVYREEIEKRAKFFDHIVFPIINAGSSENFNVFRECLNGLKLGKEPNRSHFFPALTDTPSKTEDDLLKGASKSAPLV</sequence>
<dbReference type="Pfam" id="PF10021">
    <property type="entry name" value="PARG_cat_microb"/>
    <property type="match status" value="1"/>
</dbReference>